<dbReference type="PRINTS" id="PR00131">
    <property type="entry name" value="GLHYDRLASE1"/>
</dbReference>
<dbReference type="SUPFAM" id="SSF51445">
    <property type="entry name" value="(Trans)glycosidases"/>
    <property type="match status" value="1"/>
</dbReference>
<proteinExistence type="inferred from homology"/>
<evidence type="ECO:0000256" key="4">
    <source>
        <dbReference type="RuleBase" id="RU003690"/>
    </source>
</evidence>
<keyword evidence="6" id="KW-1185">Reference proteome</keyword>
<evidence type="ECO:0000256" key="1">
    <source>
        <dbReference type="ARBA" id="ARBA00010838"/>
    </source>
</evidence>
<protein>
    <submittedName>
        <fullName evidence="5">6-phospho-beta-glucosidase</fullName>
    </submittedName>
</protein>
<evidence type="ECO:0000256" key="3">
    <source>
        <dbReference type="ARBA" id="ARBA00023295"/>
    </source>
</evidence>
<dbReference type="Gene3D" id="3.20.20.80">
    <property type="entry name" value="Glycosidases"/>
    <property type="match status" value="1"/>
</dbReference>
<dbReference type="OrthoDB" id="1637462at2"/>
<reference evidence="5 6" key="1">
    <citation type="submission" date="2016-09" db="EMBL/GenBank/DDBJ databases">
        <title>Vagococcus teuberi sp. nov., isolated from the Malian artisanal sour milk fene.</title>
        <authorList>
            <person name="Wullschleger S."/>
            <person name="Seifert C."/>
            <person name="Baumgartner S."/>
            <person name="Lacroix C."/>
            <person name="Bonfoh B."/>
            <person name="Stevens M.J."/>
            <person name="Meile L."/>
        </authorList>
    </citation>
    <scope>NUCLEOTIDE SEQUENCE [LARGE SCALE GENOMIC DNA]</scope>
    <source>
        <strain evidence="5 6">DSM 21459</strain>
    </source>
</reference>
<dbReference type="FunFam" id="3.20.20.80:FF:000004">
    <property type="entry name" value="Beta-glucosidase 6-phospho-beta-glucosidase"/>
    <property type="match status" value="1"/>
</dbReference>
<gene>
    <name evidence="5" type="ORF">BHY08_01050</name>
</gene>
<dbReference type="InterPro" id="IPR001360">
    <property type="entry name" value="Glyco_hydro_1"/>
</dbReference>
<dbReference type="AlphaFoldDB" id="A0A1J0A3N1"/>
<dbReference type="EMBL" id="CP017267">
    <property type="protein sequence ID" value="APB30535.1"/>
    <property type="molecule type" value="Genomic_DNA"/>
</dbReference>
<keyword evidence="2" id="KW-0378">Hydrolase</keyword>
<evidence type="ECO:0000313" key="6">
    <source>
        <dbReference type="Proteomes" id="UP000191200"/>
    </source>
</evidence>
<accession>A0A1J0A3N1</accession>
<keyword evidence="3" id="KW-0326">Glycosidase</keyword>
<dbReference type="GO" id="GO:0008422">
    <property type="term" value="F:beta-glucosidase activity"/>
    <property type="evidence" value="ECO:0007669"/>
    <property type="project" value="TreeGrafter"/>
</dbReference>
<dbReference type="PANTHER" id="PTHR10353">
    <property type="entry name" value="GLYCOSYL HYDROLASE"/>
    <property type="match status" value="1"/>
</dbReference>
<dbReference type="InterPro" id="IPR017853">
    <property type="entry name" value="GH"/>
</dbReference>
<organism evidence="5 6">
    <name type="scientific">Vagococcus teuberi</name>
    <dbReference type="NCBI Taxonomy" id="519472"/>
    <lineage>
        <taxon>Bacteria</taxon>
        <taxon>Bacillati</taxon>
        <taxon>Bacillota</taxon>
        <taxon>Bacilli</taxon>
        <taxon>Lactobacillales</taxon>
        <taxon>Enterococcaceae</taxon>
        <taxon>Vagococcus</taxon>
    </lineage>
</organism>
<dbReference type="PROSITE" id="PS00653">
    <property type="entry name" value="GLYCOSYL_HYDROL_F1_2"/>
    <property type="match status" value="1"/>
</dbReference>
<evidence type="ECO:0000313" key="5">
    <source>
        <dbReference type="EMBL" id="APB30535.1"/>
    </source>
</evidence>
<comment type="similarity">
    <text evidence="1 4">Belongs to the glycosyl hydrolase 1 family.</text>
</comment>
<dbReference type="GO" id="GO:0016052">
    <property type="term" value="P:carbohydrate catabolic process"/>
    <property type="evidence" value="ECO:0007669"/>
    <property type="project" value="TreeGrafter"/>
</dbReference>
<dbReference type="GO" id="GO:0005829">
    <property type="term" value="C:cytosol"/>
    <property type="evidence" value="ECO:0007669"/>
    <property type="project" value="TreeGrafter"/>
</dbReference>
<dbReference type="InterPro" id="IPR033132">
    <property type="entry name" value="GH_1_N_CS"/>
</dbReference>
<dbReference type="KEGG" id="vte:BHY08_01050"/>
<sequence length="491" mass="56502">MKQLQLQAGFPKGFLWGGATAANQIEGAYNEGGKGLSTSDYAAYKDPYATGKVDNFTFNVTSKELAEYKENPEKYLFPKRWGIDFYHRYKEDIALMAEMGFKTFRISISWARIFPTGLESEPNEEGLAFYDKVFDECAKYGIEPLVTMSHYEMPITLTEKYNGWVSRELIPLFEKYARVILTRYKAKVKYWITFNEMNMNLNSLYTGAGVLEDLIAPEDKLQATYQASHHQFLASALAVKACKEIIPDAQIGCMINQIESYALTTKPEDQLQALKSNQLNMFYPDVQARGEYPTYMARYFADNDIHVVMEEGDEEILREGVVDYVAISYYMSHVTEAREDAAKLAGSFDSPIKNEHLELSQWDWPIDPIGLRISLMKLYDRYEKPLFVCENGLGAKDELTEDGKIHDDYRIDYIRQHVEQMKEAIKDGVDLMGYTTWGCIDLISCGTSQMSKRYGFIYVDQDDEGNGSLERYRKDSFYWYKEVIESNGENL</sequence>
<dbReference type="PANTHER" id="PTHR10353:SF122">
    <property type="entry name" value="6-PHOSPHO-BETA-GLUCOSIDASE ASCB-RELATED"/>
    <property type="match status" value="1"/>
</dbReference>
<evidence type="ECO:0000256" key="2">
    <source>
        <dbReference type="ARBA" id="ARBA00022801"/>
    </source>
</evidence>
<dbReference type="Pfam" id="PF00232">
    <property type="entry name" value="Glyco_hydro_1"/>
    <property type="match status" value="1"/>
</dbReference>
<name>A0A1J0A3N1_9ENTE</name>
<dbReference type="STRING" id="519472.BHY08_01050"/>
<dbReference type="RefSeq" id="WP_071456102.1">
    <property type="nucleotide sequence ID" value="NZ_CP017267.1"/>
</dbReference>
<dbReference type="Proteomes" id="UP000191200">
    <property type="component" value="Chromosome"/>
</dbReference>